<reference evidence="1 2" key="1">
    <citation type="journal article" date="2024" name="Nat. Commun.">
        <title>Phylogenomics reveals the evolutionary origins of lichenization in chlorophyte algae.</title>
        <authorList>
            <person name="Puginier C."/>
            <person name="Libourel C."/>
            <person name="Otte J."/>
            <person name="Skaloud P."/>
            <person name="Haon M."/>
            <person name="Grisel S."/>
            <person name="Petersen M."/>
            <person name="Berrin J.G."/>
            <person name="Delaux P.M."/>
            <person name="Dal Grande F."/>
            <person name="Keller J."/>
        </authorList>
    </citation>
    <scope>NUCLEOTIDE SEQUENCE [LARGE SCALE GENOMIC DNA]</scope>
    <source>
        <strain evidence="1 2">SAG 2036</strain>
    </source>
</reference>
<evidence type="ECO:0000313" key="1">
    <source>
        <dbReference type="EMBL" id="KAK9808562.1"/>
    </source>
</evidence>
<organism evidence="1 2">
    <name type="scientific">Symbiochloris irregularis</name>
    <dbReference type="NCBI Taxonomy" id="706552"/>
    <lineage>
        <taxon>Eukaryota</taxon>
        <taxon>Viridiplantae</taxon>
        <taxon>Chlorophyta</taxon>
        <taxon>core chlorophytes</taxon>
        <taxon>Trebouxiophyceae</taxon>
        <taxon>Trebouxiales</taxon>
        <taxon>Trebouxiaceae</taxon>
        <taxon>Symbiochloris</taxon>
    </lineage>
</organism>
<keyword evidence="2" id="KW-1185">Reference proteome</keyword>
<name>A0AAW1PI65_9CHLO</name>
<dbReference type="AlphaFoldDB" id="A0AAW1PI65"/>
<dbReference type="Proteomes" id="UP001465755">
    <property type="component" value="Unassembled WGS sequence"/>
</dbReference>
<accession>A0AAW1PI65</accession>
<protein>
    <recommendedName>
        <fullName evidence="3">RRM domain-containing protein</fullName>
    </recommendedName>
</protein>
<evidence type="ECO:0008006" key="3">
    <source>
        <dbReference type="Google" id="ProtNLM"/>
    </source>
</evidence>
<gene>
    <name evidence="1" type="ORF">WJX73_009140</name>
</gene>
<evidence type="ECO:0000313" key="2">
    <source>
        <dbReference type="Proteomes" id="UP001465755"/>
    </source>
</evidence>
<dbReference type="EMBL" id="JALJOQ010000022">
    <property type="protein sequence ID" value="KAK9808562.1"/>
    <property type="molecule type" value="Genomic_DNA"/>
</dbReference>
<comment type="caution">
    <text evidence="1">The sequence shown here is derived from an EMBL/GenBank/DDBJ whole genome shotgun (WGS) entry which is preliminary data.</text>
</comment>
<proteinExistence type="predicted"/>
<sequence length="419" mass="45446">MAEMEASHGMTGPFKGQKSILGVQFDFKLYAQAKVHGLDFAAIAARMKIKPGPAAVPKLFRANHEWLSQPVATRPGLRSISAPFAWLAPALLAVIRGDLVVEGLSADAQLVLGLLPAHHQPPANGSSNLCLAFIGRGISSKQLLRAPLTIEGAKVVACDTVQQELEADVRQSKAGWAMLTFRHHQDAVRALHKRLYSKAAGYSAEFSWAKCGGVCALDSGGVSECPAALERRSLLQSLTEAKRGLHRQHVEELAIIMALYVEARRRTRAASPSLEEGAGQEESSGLVGSSYLWLKGLSRTASTDQKVVESAFEQWGVQEVQLLMDPVLGEPSGHALVRLREPEQVKWVSADLCRRVYPLGGTPRLVTSSVAQPGMLPLCRQDTYDAALCQVLGRDDHSRVEGRNLTLVTLPAHDFKPQH</sequence>